<gene>
    <name evidence="1" type="ORF">KGMB01110_21440</name>
</gene>
<comment type="caution">
    <text evidence="1">The sequence shown here is derived from an EMBL/GenBank/DDBJ whole genome shotgun (WGS) entry which is preliminary data.</text>
</comment>
<dbReference type="Gene3D" id="2.70.98.10">
    <property type="match status" value="1"/>
</dbReference>
<dbReference type="Proteomes" id="UP000265643">
    <property type="component" value="Unassembled WGS sequence"/>
</dbReference>
<evidence type="ECO:0000313" key="1">
    <source>
        <dbReference type="EMBL" id="GCA67708.1"/>
    </source>
</evidence>
<sequence length="354" mass="39580">MDHDMKNLSKRELEAYCGDLSQAFGIQECVLEGGKAKGTKAYIVNNGCGLEMTVLADKCFAIPKMSFKGDNVGFISKTGICAPEFFQEEGTRGFLRNFEAGFLTTCGLTYVGTPGVEDGQPNGLHGVISNTPIEHASSKVEWDGDKAWLVLNGHAREGYLFGPNLEIRRDIRMNTKENKLWIHDEVENHGFDTQPLMLLYHFNMGYPMLDGSCKVYTNYDKIVPRDPHSAEGMEDCEQFLDPIDGYEEKVYFRSVSDESVKKGYVLLHNENLQKAVLIHLDPEALPVLNQWNSPRSGDYALGLEPGTAHVGGRIRAKEDGSLKYIEPGEVKTFDIEVEFIDCTTENEKLSAFIK</sequence>
<dbReference type="Pfam" id="PF14486">
    <property type="entry name" value="DUF4432"/>
    <property type="match status" value="1"/>
</dbReference>
<organism evidence="1 2">
    <name type="scientific">Mediterraneibacter butyricigenes</name>
    <dbReference type="NCBI Taxonomy" id="2316025"/>
    <lineage>
        <taxon>Bacteria</taxon>
        <taxon>Bacillati</taxon>
        <taxon>Bacillota</taxon>
        <taxon>Clostridia</taxon>
        <taxon>Lachnospirales</taxon>
        <taxon>Lachnospiraceae</taxon>
        <taxon>Mediterraneibacter</taxon>
    </lineage>
</organism>
<name>A0A391P9S2_9FIRM</name>
<evidence type="ECO:0000313" key="2">
    <source>
        <dbReference type="Proteomes" id="UP000265643"/>
    </source>
</evidence>
<dbReference type="CDD" id="cd09023">
    <property type="entry name" value="Aldose_epim_Ec_c4013"/>
    <property type="match status" value="1"/>
</dbReference>
<dbReference type="InterPro" id="IPR027839">
    <property type="entry name" value="DUF4432"/>
</dbReference>
<dbReference type="EMBL" id="BHGK01000001">
    <property type="protein sequence ID" value="GCA67708.1"/>
    <property type="molecule type" value="Genomic_DNA"/>
</dbReference>
<accession>A0A391P9S2</accession>
<protein>
    <submittedName>
        <fullName evidence="1">DUF4432 domain-containing protein</fullName>
    </submittedName>
</protein>
<reference evidence="2" key="1">
    <citation type="submission" date="2018-09" db="EMBL/GenBank/DDBJ databases">
        <title>Draft Genome Sequence of Mediterraneibacter sp. KCTC 15684.</title>
        <authorList>
            <person name="Kim J.S."/>
            <person name="Han K.I."/>
            <person name="Suh M.K."/>
            <person name="Lee K.C."/>
            <person name="Eom M.K."/>
            <person name="Lee J.H."/>
            <person name="Park S.H."/>
            <person name="Kang S.W."/>
            <person name="Park J.E."/>
            <person name="Oh B.S."/>
            <person name="Yu S.Y."/>
            <person name="Choi S.H."/>
            <person name="Lee D.H."/>
            <person name="Yoon H."/>
            <person name="Kim B."/>
            <person name="Yang S.J."/>
            <person name="Lee J.S."/>
        </authorList>
    </citation>
    <scope>NUCLEOTIDE SEQUENCE [LARGE SCALE GENOMIC DNA]</scope>
    <source>
        <strain evidence="2">KCTC 15684</strain>
    </source>
</reference>
<dbReference type="GO" id="GO:0030246">
    <property type="term" value="F:carbohydrate binding"/>
    <property type="evidence" value="ECO:0007669"/>
    <property type="project" value="InterPro"/>
</dbReference>
<keyword evidence="2" id="KW-1185">Reference proteome</keyword>
<dbReference type="InterPro" id="IPR014718">
    <property type="entry name" value="GH-type_carb-bd"/>
</dbReference>
<dbReference type="AlphaFoldDB" id="A0A391P9S2"/>
<proteinExistence type="predicted"/>